<dbReference type="InterPro" id="IPR012677">
    <property type="entry name" value="Nucleotide-bd_a/b_plait_sf"/>
</dbReference>
<dbReference type="GO" id="GO:0006402">
    <property type="term" value="P:mRNA catabolic process"/>
    <property type="evidence" value="ECO:0007669"/>
    <property type="project" value="InterPro"/>
</dbReference>
<feature type="compositionally biased region" description="Acidic residues" evidence="1">
    <location>
        <begin position="110"/>
        <end position="122"/>
    </location>
</feature>
<dbReference type="GO" id="GO:0003723">
    <property type="term" value="F:RNA binding"/>
    <property type="evidence" value="ECO:0007669"/>
    <property type="project" value="InterPro"/>
</dbReference>
<organism evidence="3 4">
    <name type="scientific">Araneus ventricosus</name>
    <name type="common">Orbweaver spider</name>
    <name type="synonym">Epeira ventricosa</name>
    <dbReference type="NCBI Taxonomy" id="182803"/>
    <lineage>
        <taxon>Eukaryota</taxon>
        <taxon>Metazoa</taxon>
        <taxon>Ecdysozoa</taxon>
        <taxon>Arthropoda</taxon>
        <taxon>Chelicerata</taxon>
        <taxon>Arachnida</taxon>
        <taxon>Araneae</taxon>
        <taxon>Araneomorphae</taxon>
        <taxon>Entelegynae</taxon>
        <taxon>Araneoidea</taxon>
        <taxon>Araneidae</taxon>
        <taxon>Araneus</taxon>
    </lineage>
</organism>
<gene>
    <name evidence="3" type="ORF">AVEN_251224_1</name>
</gene>
<keyword evidence="4" id="KW-1185">Reference proteome</keyword>
<feature type="region of interest" description="Disordered" evidence="1">
    <location>
        <begin position="66"/>
        <end position="156"/>
    </location>
</feature>
<dbReference type="GO" id="GO:0005737">
    <property type="term" value="C:cytoplasm"/>
    <property type="evidence" value="ECO:0007669"/>
    <property type="project" value="InterPro"/>
</dbReference>
<sequence length="156" mass="17597">MDCIDSFIFKLIFVGNVYVHWLDDVSALVALKNPQNTINAKAALLNKSSRVYRVRAYAEYQKWANQQLQSTRVESKSKKPFPSSESKSTVSKRKSSASTEGSAACSMDLIPEDDENEAETADELPPTKRRKAVEEENESEEVSSTARVFEEENNWP</sequence>
<evidence type="ECO:0000313" key="3">
    <source>
        <dbReference type="EMBL" id="GBL68896.1"/>
    </source>
</evidence>
<evidence type="ECO:0000313" key="4">
    <source>
        <dbReference type="Proteomes" id="UP000499080"/>
    </source>
</evidence>
<dbReference type="InterPro" id="IPR014789">
    <property type="entry name" value="PolyA-riboNase_RNA-binding"/>
</dbReference>
<proteinExistence type="predicted"/>
<reference evidence="3 4" key="1">
    <citation type="journal article" date="2019" name="Sci. Rep.">
        <title>Orb-weaving spider Araneus ventricosus genome elucidates the spidroin gene catalogue.</title>
        <authorList>
            <person name="Kono N."/>
            <person name="Nakamura H."/>
            <person name="Ohtoshi R."/>
            <person name="Moran D.A.P."/>
            <person name="Shinohara A."/>
            <person name="Yoshida Y."/>
            <person name="Fujiwara M."/>
            <person name="Mori M."/>
            <person name="Tomita M."/>
            <person name="Arakawa K."/>
        </authorList>
    </citation>
    <scope>NUCLEOTIDE SEQUENCE [LARGE SCALE GENOMIC DNA]</scope>
</reference>
<evidence type="ECO:0000259" key="2">
    <source>
        <dbReference type="Pfam" id="PF08675"/>
    </source>
</evidence>
<feature type="domain" description="Poly(A)-specific ribonuclease RNA-binding" evidence="2">
    <location>
        <begin position="14"/>
        <end position="62"/>
    </location>
</feature>
<dbReference type="Pfam" id="PF08675">
    <property type="entry name" value="RNA_bind"/>
    <property type="match status" value="1"/>
</dbReference>
<dbReference type="GO" id="GO:0005634">
    <property type="term" value="C:nucleus"/>
    <property type="evidence" value="ECO:0007669"/>
    <property type="project" value="InterPro"/>
</dbReference>
<comment type="caution">
    <text evidence="3">The sequence shown here is derived from an EMBL/GenBank/DDBJ whole genome shotgun (WGS) entry which is preliminary data.</text>
</comment>
<name>A0A4Y1ZVH7_ARAVE</name>
<dbReference type="GO" id="GO:0004535">
    <property type="term" value="F:poly(A)-specific ribonuclease activity"/>
    <property type="evidence" value="ECO:0007669"/>
    <property type="project" value="InterPro"/>
</dbReference>
<protein>
    <recommendedName>
        <fullName evidence="2">Poly(A)-specific ribonuclease RNA-binding domain-containing protein</fullName>
    </recommendedName>
</protein>
<accession>A0A4Y1ZVH7</accession>
<dbReference type="AlphaFoldDB" id="A0A4Y1ZVH7"/>
<dbReference type="EMBL" id="BGPR01078122">
    <property type="protein sequence ID" value="GBL68896.1"/>
    <property type="molecule type" value="Genomic_DNA"/>
</dbReference>
<dbReference type="GO" id="GO:0046872">
    <property type="term" value="F:metal ion binding"/>
    <property type="evidence" value="ECO:0007669"/>
    <property type="project" value="InterPro"/>
</dbReference>
<dbReference type="Gene3D" id="3.30.70.330">
    <property type="match status" value="1"/>
</dbReference>
<dbReference type="Proteomes" id="UP000499080">
    <property type="component" value="Unassembled WGS sequence"/>
</dbReference>
<evidence type="ECO:0000256" key="1">
    <source>
        <dbReference type="SAM" id="MobiDB-lite"/>
    </source>
</evidence>